<dbReference type="SUPFAM" id="SSF51735">
    <property type="entry name" value="NAD(P)-binding Rossmann-fold domains"/>
    <property type="match status" value="1"/>
</dbReference>
<dbReference type="InterPro" id="IPR011032">
    <property type="entry name" value="GroES-like_sf"/>
</dbReference>
<evidence type="ECO:0000259" key="3">
    <source>
        <dbReference type="SMART" id="SM00829"/>
    </source>
</evidence>
<proteinExistence type="inferred from homology"/>
<dbReference type="SMART" id="SM00829">
    <property type="entry name" value="PKS_ER"/>
    <property type="match status" value="1"/>
</dbReference>
<dbReference type="Gene3D" id="3.40.50.720">
    <property type="entry name" value="NAD(P)-binding Rossmann-like Domain"/>
    <property type="match status" value="1"/>
</dbReference>
<evidence type="ECO:0000313" key="4">
    <source>
        <dbReference type="EMBL" id="CDW99806.1"/>
    </source>
</evidence>
<evidence type="ECO:0000256" key="1">
    <source>
        <dbReference type="ARBA" id="ARBA00006432"/>
    </source>
</evidence>
<evidence type="ECO:0000256" key="2">
    <source>
        <dbReference type="SAM" id="MobiDB-lite"/>
    </source>
</evidence>
<feature type="compositionally biased region" description="Low complexity" evidence="2">
    <location>
        <begin position="718"/>
        <end position="739"/>
    </location>
</feature>
<dbReference type="GO" id="GO:0050218">
    <property type="term" value="F:propionate-CoA ligase activity"/>
    <property type="evidence" value="ECO:0007669"/>
    <property type="project" value="TreeGrafter"/>
</dbReference>
<dbReference type="CDD" id="cd05188">
    <property type="entry name" value="MDR"/>
    <property type="match status" value="1"/>
</dbReference>
<dbReference type="Pfam" id="PF13193">
    <property type="entry name" value="AMP-binding_C"/>
    <property type="match status" value="1"/>
</dbReference>
<dbReference type="Proteomes" id="UP000242770">
    <property type="component" value="Unassembled WGS sequence"/>
</dbReference>
<dbReference type="Gene3D" id="3.90.180.10">
    <property type="entry name" value="Medium-chain alcohol dehydrogenases, catalytic domain"/>
    <property type="match status" value="1"/>
</dbReference>
<dbReference type="Pfam" id="PF00501">
    <property type="entry name" value="AMP-binding"/>
    <property type="match status" value="1"/>
</dbReference>
<feature type="domain" description="Enoyl reductase (ER)" evidence="3">
    <location>
        <begin position="763"/>
        <end position="1114"/>
    </location>
</feature>
<dbReference type="SUPFAM" id="SSF50129">
    <property type="entry name" value="GroES-like"/>
    <property type="match status" value="1"/>
</dbReference>
<feature type="region of interest" description="Disordered" evidence="2">
    <location>
        <begin position="844"/>
        <end position="865"/>
    </location>
</feature>
<dbReference type="Pfam" id="PF00107">
    <property type="entry name" value="ADH_zinc_N"/>
    <property type="match status" value="1"/>
</dbReference>
<dbReference type="InterPro" id="IPR013149">
    <property type="entry name" value="ADH-like_C"/>
</dbReference>
<gene>
    <name evidence="4" type="primary">SSCI85190.1</name>
</gene>
<organism evidence="4 5">
    <name type="scientific">Sporisorium scitamineum</name>
    <dbReference type="NCBI Taxonomy" id="49012"/>
    <lineage>
        <taxon>Eukaryota</taxon>
        <taxon>Fungi</taxon>
        <taxon>Dikarya</taxon>
        <taxon>Basidiomycota</taxon>
        <taxon>Ustilaginomycotina</taxon>
        <taxon>Ustilaginomycetes</taxon>
        <taxon>Ustilaginales</taxon>
        <taxon>Ustilaginaceae</taxon>
        <taxon>Sporisorium</taxon>
    </lineage>
</organism>
<feature type="region of interest" description="Disordered" evidence="2">
    <location>
        <begin position="1123"/>
        <end position="1152"/>
    </location>
</feature>
<dbReference type="PANTHER" id="PTHR43347:SF3">
    <property type="entry name" value="ACYL-COA SYNTHETASE SHORT-CHAIN FAMILY MEMBER 3, MITOCHONDRIAL"/>
    <property type="match status" value="1"/>
</dbReference>
<feature type="region of interest" description="Disordered" evidence="2">
    <location>
        <begin position="716"/>
        <end position="743"/>
    </location>
</feature>
<dbReference type="Pfam" id="PF16177">
    <property type="entry name" value="ACAS_N"/>
    <property type="match status" value="1"/>
</dbReference>
<protein>
    <recommendedName>
        <fullName evidence="3">Enoyl reductase (ER) domain-containing protein</fullName>
    </recommendedName>
</protein>
<dbReference type="InterPro" id="IPR020843">
    <property type="entry name" value="ER"/>
</dbReference>
<accession>A0A0F7SBK6</accession>
<dbReference type="Pfam" id="PF08240">
    <property type="entry name" value="ADH_N"/>
    <property type="match status" value="1"/>
</dbReference>
<dbReference type="GO" id="GO:0016491">
    <property type="term" value="F:oxidoreductase activity"/>
    <property type="evidence" value="ECO:0007669"/>
    <property type="project" value="InterPro"/>
</dbReference>
<reference evidence="5" key="1">
    <citation type="submission" date="2014-06" db="EMBL/GenBank/DDBJ databases">
        <authorList>
            <person name="Berkman P.J."/>
        </authorList>
    </citation>
    <scope>NUCLEOTIDE SEQUENCE [LARGE SCALE GENOMIC DNA]</scope>
</reference>
<keyword evidence="5" id="KW-1185">Reference proteome</keyword>
<dbReference type="InterPro" id="IPR042099">
    <property type="entry name" value="ANL_N_sf"/>
</dbReference>
<dbReference type="InterPro" id="IPR036291">
    <property type="entry name" value="NAD(P)-bd_dom_sf"/>
</dbReference>
<dbReference type="SUPFAM" id="SSF56801">
    <property type="entry name" value="Acetyl-CoA synthetase-like"/>
    <property type="match status" value="1"/>
</dbReference>
<dbReference type="FunFam" id="3.40.50.720:FF:000481">
    <property type="entry name" value="Alcohol dehydrogenase, variant"/>
    <property type="match status" value="1"/>
</dbReference>
<evidence type="ECO:0000313" key="5">
    <source>
        <dbReference type="Proteomes" id="UP000242770"/>
    </source>
</evidence>
<dbReference type="Gene3D" id="3.40.50.12780">
    <property type="entry name" value="N-terminal domain of ligase-like"/>
    <property type="match status" value="1"/>
</dbReference>
<dbReference type="InterPro" id="IPR025110">
    <property type="entry name" value="AMP-bd_C"/>
</dbReference>
<dbReference type="AlphaFoldDB" id="A0A0F7SBK6"/>
<comment type="similarity">
    <text evidence="1">Belongs to the ATP-dependent AMP-binding enzyme family.</text>
</comment>
<sequence length="1152" mass="123102">MASSHPQVQIHRQSIDNRDEFWLKAARAIHWHKAPTLAYGPSSNTNAAYLDPQGNTWFPDAQLNTCYNALDAHVFAPANPSAAPVTVSPDKPHLALSPSAHRVAFHNVSPASFQTQQSRSVTYYGLLQQVQVVAGILRHKGVRKGDAVVIYMPMVVETSIAMLACARIGAVHSVVFGGFAPKELTKRIQDSGCKMVIAASCGLEPKGPVDYKPLVDEALKVSEHKPESGLLFLRRHTIKGHTPAQCAKDGGNGPADLPEWDWEIESKLTSEKAGGRSPCWECVPVASEDPIYTIYTSGTTGAPKGVCRLSGGHIVQLRYSIEHMFGMKPNDVMFCASDLGWVVGHSYIHYGPLLLGATSIIFEGKPIIPDAGIWWRICSQYKVTQMFCAPTALRAIVGQDAEAKLMRAPGVDLRSLRTLFLAGERSEPQIVAKFEKLLKELAAPGAQTNDNFWSSESGSPITGLMMSSAFGPLPARPGSAGLPMPGMDVRIVDDNGRELPRGQMGNLVLATPLAPCFLGGLWRNPDRFFSSYFSTFATKGGWFETGDQGIIDPDGYLSVLARSDDIINVSAHRLGTGLIEQVVTSHPDVIECAVVGAPDKLKGQSPFAIVVAHSRVAAATGGESHNSVQSESARQMLSSINDHVRKEMGPIAQLSGLIEAQKLPKTRSGKTLRRSLRQAVENAAADAPVDFPPTIEDEDVIDTVRTAIEQYFDALDRPSAANSTSTAPQAASTPTESTPLPASVKFNMKALQLERPEGEPKKGQRNIAAVREVPTPKPTSDQVLVKILAAGFNRRDEWSMVGAYPGLVYKNATMGCDGAGTVVASSGFQIPNEHPDKVVLLTPTRGWDSDKDGPEAELPGLSNEQRTNGLGGKGFGILGATEPTNGVGTFAEYVAVEKDQLVAAPKHLTPEQAATLPCAAVTAYRALFTKAQIRKGQNLLLTGVGGGVAMLALQMAVAAGANVYVTGGSAEKITRAVKLGAKAGTEYKDPSWPSKILHLLPPSRPYLDCVVDSAGGEIAVQAQKAGLKSGGKVVIFGMTAAPKLTFTMREVLKNIEVLGSTMGSAREFEQSIRFIERHRIVPVVDTVLHGLDEAQKGFELLAQADKRSGGKVVVKVAELEGKRDHFPPVERGGGGGPIEPGKPPLAPGSNEN</sequence>
<dbReference type="InterPro" id="IPR000873">
    <property type="entry name" value="AMP-dep_synth/lig_dom"/>
</dbReference>
<dbReference type="STRING" id="49012.A0A0F7SBK6"/>
<dbReference type="InterPro" id="IPR045851">
    <property type="entry name" value="AMP-bd_C_sf"/>
</dbReference>
<dbReference type="InterPro" id="IPR013154">
    <property type="entry name" value="ADH-like_N"/>
</dbReference>
<dbReference type="EMBL" id="CCFA01005182">
    <property type="protein sequence ID" value="CDW99806.1"/>
    <property type="molecule type" value="Genomic_DNA"/>
</dbReference>
<dbReference type="Gene3D" id="3.30.300.30">
    <property type="match status" value="1"/>
</dbReference>
<dbReference type="PANTHER" id="PTHR43347">
    <property type="entry name" value="ACYL-COA SYNTHETASE"/>
    <property type="match status" value="1"/>
</dbReference>
<name>A0A0F7SBK6_9BASI</name>
<dbReference type="InterPro" id="IPR032387">
    <property type="entry name" value="ACAS_N"/>
</dbReference>